<dbReference type="GO" id="GO:0043565">
    <property type="term" value="F:sequence-specific DNA binding"/>
    <property type="evidence" value="ECO:0007669"/>
    <property type="project" value="TreeGrafter"/>
</dbReference>
<dbReference type="PRINTS" id="PR00039">
    <property type="entry name" value="HTHLYSR"/>
</dbReference>
<feature type="domain" description="HTH lysR-type" evidence="5">
    <location>
        <begin position="7"/>
        <end position="64"/>
    </location>
</feature>
<dbReference type="Proteomes" id="UP000315439">
    <property type="component" value="Unassembled WGS sequence"/>
</dbReference>
<proteinExistence type="inferred from homology"/>
<dbReference type="GO" id="GO:0003700">
    <property type="term" value="F:DNA-binding transcription factor activity"/>
    <property type="evidence" value="ECO:0007669"/>
    <property type="project" value="InterPro"/>
</dbReference>
<keyword evidence="7" id="KW-1185">Reference proteome</keyword>
<dbReference type="InterPro" id="IPR000847">
    <property type="entry name" value="LysR_HTH_N"/>
</dbReference>
<dbReference type="InterPro" id="IPR005119">
    <property type="entry name" value="LysR_subst-bd"/>
</dbReference>
<dbReference type="PANTHER" id="PTHR30537">
    <property type="entry name" value="HTH-TYPE TRANSCRIPTIONAL REGULATOR"/>
    <property type="match status" value="1"/>
</dbReference>
<accession>A0A545UAC3</accession>
<keyword evidence="4" id="KW-0804">Transcription</keyword>
<dbReference type="AlphaFoldDB" id="A0A545UAC3"/>
<evidence type="ECO:0000259" key="5">
    <source>
        <dbReference type="PROSITE" id="PS50931"/>
    </source>
</evidence>
<reference evidence="6 7" key="1">
    <citation type="submission" date="2019-07" db="EMBL/GenBank/DDBJ databases">
        <title>Draft genome for Aliikangiella sp. M105.</title>
        <authorList>
            <person name="Wang G."/>
        </authorList>
    </citation>
    <scope>NUCLEOTIDE SEQUENCE [LARGE SCALE GENOMIC DNA]</scope>
    <source>
        <strain evidence="6 7">M105</strain>
    </source>
</reference>
<evidence type="ECO:0000313" key="7">
    <source>
        <dbReference type="Proteomes" id="UP000315439"/>
    </source>
</evidence>
<dbReference type="Pfam" id="PF00126">
    <property type="entry name" value="HTH_1"/>
    <property type="match status" value="1"/>
</dbReference>
<comment type="similarity">
    <text evidence="1">Belongs to the LysR transcriptional regulatory family.</text>
</comment>
<evidence type="ECO:0000313" key="6">
    <source>
        <dbReference type="EMBL" id="TQV86412.1"/>
    </source>
</evidence>
<dbReference type="SUPFAM" id="SSF53850">
    <property type="entry name" value="Periplasmic binding protein-like II"/>
    <property type="match status" value="1"/>
</dbReference>
<dbReference type="CDD" id="cd08432">
    <property type="entry name" value="PBP2_GcdR_TrpI_HvrB_AmpR_like"/>
    <property type="match status" value="1"/>
</dbReference>
<dbReference type="SUPFAM" id="SSF46785">
    <property type="entry name" value="Winged helix' DNA-binding domain"/>
    <property type="match status" value="1"/>
</dbReference>
<dbReference type="GO" id="GO:0006351">
    <property type="term" value="P:DNA-templated transcription"/>
    <property type="evidence" value="ECO:0007669"/>
    <property type="project" value="TreeGrafter"/>
</dbReference>
<dbReference type="EMBL" id="VIKS01000010">
    <property type="protein sequence ID" value="TQV86412.1"/>
    <property type="molecule type" value="Genomic_DNA"/>
</dbReference>
<dbReference type="InterPro" id="IPR036390">
    <property type="entry name" value="WH_DNA-bd_sf"/>
</dbReference>
<keyword evidence="2" id="KW-0805">Transcription regulation</keyword>
<dbReference type="Gene3D" id="1.10.10.10">
    <property type="entry name" value="Winged helix-like DNA-binding domain superfamily/Winged helix DNA-binding domain"/>
    <property type="match status" value="1"/>
</dbReference>
<organism evidence="6 7">
    <name type="scientific">Aliikangiella coralliicola</name>
    <dbReference type="NCBI Taxonomy" id="2592383"/>
    <lineage>
        <taxon>Bacteria</taxon>
        <taxon>Pseudomonadati</taxon>
        <taxon>Pseudomonadota</taxon>
        <taxon>Gammaproteobacteria</taxon>
        <taxon>Oceanospirillales</taxon>
        <taxon>Pleioneaceae</taxon>
        <taxon>Aliikangiella</taxon>
    </lineage>
</organism>
<dbReference type="Pfam" id="PF03466">
    <property type="entry name" value="LysR_substrate"/>
    <property type="match status" value="1"/>
</dbReference>
<dbReference type="RefSeq" id="WP_142932335.1">
    <property type="nucleotide sequence ID" value="NZ_ML660166.1"/>
</dbReference>
<protein>
    <submittedName>
        <fullName evidence="6">LysR family transcriptional regulator</fullName>
    </submittedName>
</protein>
<evidence type="ECO:0000256" key="1">
    <source>
        <dbReference type="ARBA" id="ARBA00009437"/>
    </source>
</evidence>
<dbReference type="Gene3D" id="3.40.190.10">
    <property type="entry name" value="Periplasmic binding protein-like II"/>
    <property type="match status" value="2"/>
</dbReference>
<dbReference type="OrthoDB" id="6787458at2"/>
<dbReference type="FunFam" id="1.10.10.10:FF:000001">
    <property type="entry name" value="LysR family transcriptional regulator"/>
    <property type="match status" value="1"/>
</dbReference>
<dbReference type="InterPro" id="IPR036388">
    <property type="entry name" value="WH-like_DNA-bd_sf"/>
</dbReference>
<dbReference type="PANTHER" id="PTHR30537:SF79">
    <property type="entry name" value="TRANSCRIPTIONAL REGULATOR-RELATED"/>
    <property type="match status" value="1"/>
</dbReference>
<comment type="caution">
    <text evidence="6">The sequence shown here is derived from an EMBL/GenBank/DDBJ whole genome shotgun (WGS) entry which is preliminary data.</text>
</comment>
<gene>
    <name evidence="6" type="ORF">FLL46_15955</name>
</gene>
<dbReference type="InterPro" id="IPR058163">
    <property type="entry name" value="LysR-type_TF_proteobact-type"/>
</dbReference>
<evidence type="ECO:0000256" key="2">
    <source>
        <dbReference type="ARBA" id="ARBA00023015"/>
    </source>
</evidence>
<evidence type="ECO:0000256" key="4">
    <source>
        <dbReference type="ARBA" id="ARBA00023163"/>
    </source>
</evidence>
<name>A0A545UAC3_9GAMM</name>
<dbReference type="PROSITE" id="PS50931">
    <property type="entry name" value="HTH_LYSR"/>
    <property type="match status" value="1"/>
</dbReference>
<keyword evidence="3" id="KW-0238">DNA-binding</keyword>
<evidence type="ECO:0000256" key="3">
    <source>
        <dbReference type="ARBA" id="ARBA00023125"/>
    </source>
</evidence>
<sequence length="311" mass="35771">MNETYPVPLNGLRYFFWAAKLESFKLAAEKLNVSEAAVSQQIRNLESLLGIQLFRRKHQRIELTDKGHLFFPYIQTAFSNIHQGLNLVLDDPDPNRLTLTTMPSFASHWLISHLSSFNQRHPELSINMDTSVEQHNFENSHYDIAIRFGQGHYPGLKSELLMHDPVVMICHPKLLNGPDITREDIMRLPVIRGTFEGVESALFSFMKFFDFKDEQLSKTLLFKDGSLGMEAARSGQGISFQRMSLVVELVKSGELVYAKDYAFKDYSFYAVAPENHFKLKKVKSFLTWLKKEMRVTAKQIAPHLAKIDNLQ</sequence>